<dbReference type="Proteomes" id="UP000298030">
    <property type="component" value="Unassembled WGS sequence"/>
</dbReference>
<dbReference type="AlphaFoldDB" id="A0A4Y7T5G4"/>
<feature type="region of interest" description="Disordered" evidence="1">
    <location>
        <begin position="422"/>
        <end position="447"/>
    </location>
</feature>
<evidence type="ECO:0000313" key="3">
    <source>
        <dbReference type="Proteomes" id="UP000298030"/>
    </source>
</evidence>
<feature type="compositionally biased region" description="Basic and acidic residues" evidence="1">
    <location>
        <begin position="251"/>
        <end position="261"/>
    </location>
</feature>
<keyword evidence="3" id="KW-1185">Reference proteome</keyword>
<sequence>MPADRTKRVGPYALAHTPSAHPILFGGDPQGSSNAKRMRGPLTQEDSEISSVNKKEAFAIVSERIEQSLKLQGLCTPEPTGPNIKKPFHRGHPVTKPRLCLGLEDYRRVGAWYQACKGNEGGCESAVRYLTDPLEEKLILDNPNLTPLFLILEELQPKTAAAQGSKRSRRFPITNSPLYPAAYRKFVADRCRRPVALQASSSGKSAPVQGRHAAAASKARSAEHSRLGGRRFSEASAASPPPFILQSSEDGEGRRQGRLTEADNASDGISEPDPGATDGTGPVSVTVIAWYEDTDVSVLYSDATLITDSGRCLRLCDHKRRLGSRRIEQGRCLEIYEARRRVWSPVTWSDWLGPFEEASATILVREAGLEWCPGFDVFRPTAAHIPSPGTRNGRSRGPLEGSGILTAEQRMGLAHTQRATLGKCAQRTHTRPSDGYAQDPDPEATCTVSPRVDAAVRCSGGTNEHRVQLSEVSDSIHASLKAQFEEQ</sequence>
<comment type="caution">
    <text evidence="2">The sequence shown here is derived from an EMBL/GenBank/DDBJ whole genome shotgun (WGS) entry which is preliminary data.</text>
</comment>
<name>A0A4Y7T5G4_COPMI</name>
<organism evidence="2 3">
    <name type="scientific">Coprinellus micaceus</name>
    <name type="common">Glistening ink-cap mushroom</name>
    <name type="synonym">Coprinus micaceus</name>
    <dbReference type="NCBI Taxonomy" id="71717"/>
    <lineage>
        <taxon>Eukaryota</taxon>
        <taxon>Fungi</taxon>
        <taxon>Dikarya</taxon>
        <taxon>Basidiomycota</taxon>
        <taxon>Agaricomycotina</taxon>
        <taxon>Agaricomycetes</taxon>
        <taxon>Agaricomycetidae</taxon>
        <taxon>Agaricales</taxon>
        <taxon>Agaricineae</taxon>
        <taxon>Psathyrellaceae</taxon>
        <taxon>Coprinellus</taxon>
    </lineage>
</organism>
<dbReference type="EMBL" id="QPFP01000028">
    <property type="protein sequence ID" value="TEB29365.1"/>
    <property type="molecule type" value="Genomic_DNA"/>
</dbReference>
<feature type="region of interest" description="Disordered" evidence="1">
    <location>
        <begin position="198"/>
        <end position="281"/>
    </location>
</feature>
<evidence type="ECO:0000313" key="2">
    <source>
        <dbReference type="EMBL" id="TEB29365.1"/>
    </source>
</evidence>
<gene>
    <name evidence="2" type="ORF">FA13DRAFT_1711309</name>
</gene>
<reference evidence="2 3" key="1">
    <citation type="journal article" date="2019" name="Nat. Ecol. Evol.">
        <title>Megaphylogeny resolves global patterns of mushroom evolution.</title>
        <authorList>
            <person name="Varga T."/>
            <person name="Krizsan K."/>
            <person name="Foldi C."/>
            <person name="Dima B."/>
            <person name="Sanchez-Garcia M."/>
            <person name="Sanchez-Ramirez S."/>
            <person name="Szollosi G.J."/>
            <person name="Szarkandi J.G."/>
            <person name="Papp V."/>
            <person name="Albert L."/>
            <person name="Andreopoulos W."/>
            <person name="Angelini C."/>
            <person name="Antonin V."/>
            <person name="Barry K.W."/>
            <person name="Bougher N.L."/>
            <person name="Buchanan P."/>
            <person name="Buyck B."/>
            <person name="Bense V."/>
            <person name="Catcheside P."/>
            <person name="Chovatia M."/>
            <person name="Cooper J."/>
            <person name="Damon W."/>
            <person name="Desjardin D."/>
            <person name="Finy P."/>
            <person name="Geml J."/>
            <person name="Haridas S."/>
            <person name="Hughes K."/>
            <person name="Justo A."/>
            <person name="Karasinski D."/>
            <person name="Kautmanova I."/>
            <person name="Kiss B."/>
            <person name="Kocsube S."/>
            <person name="Kotiranta H."/>
            <person name="LaButti K.M."/>
            <person name="Lechner B.E."/>
            <person name="Liimatainen K."/>
            <person name="Lipzen A."/>
            <person name="Lukacs Z."/>
            <person name="Mihaltcheva S."/>
            <person name="Morgado L.N."/>
            <person name="Niskanen T."/>
            <person name="Noordeloos M.E."/>
            <person name="Ohm R.A."/>
            <person name="Ortiz-Santana B."/>
            <person name="Ovrebo C."/>
            <person name="Racz N."/>
            <person name="Riley R."/>
            <person name="Savchenko A."/>
            <person name="Shiryaev A."/>
            <person name="Soop K."/>
            <person name="Spirin V."/>
            <person name="Szebenyi C."/>
            <person name="Tomsovsky M."/>
            <person name="Tulloss R.E."/>
            <person name="Uehling J."/>
            <person name="Grigoriev I.V."/>
            <person name="Vagvolgyi C."/>
            <person name="Papp T."/>
            <person name="Martin F.M."/>
            <person name="Miettinen O."/>
            <person name="Hibbett D.S."/>
            <person name="Nagy L.G."/>
        </authorList>
    </citation>
    <scope>NUCLEOTIDE SEQUENCE [LARGE SCALE GENOMIC DNA]</scope>
    <source>
        <strain evidence="2 3">FP101781</strain>
    </source>
</reference>
<evidence type="ECO:0000256" key="1">
    <source>
        <dbReference type="SAM" id="MobiDB-lite"/>
    </source>
</evidence>
<accession>A0A4Y7T5G4</accession>
<proteinExistence type="predicted"/>
<protein>
    <submittedName>
        <fullName evidence="2">Uncharacterized protein</fullName>
    </submittedName>
</protein>
<dbReference type="STRING" id="71717.A0A4Y7T5G4"/>
<feature type="region of interest" description="Disordered" evidence="1">
    <location>
        <begin position="1"/>
        <end position="48"/>
    </location>
</feature>